<dbReference type="OrthoDB" id="4913at2"/>
<name>A0A5B9PBH8_9BACT</name>
<keyword evidence="6" id="KW-0460">Magnesium</keyword>
<dbReference type="AlphaFoldDB" id="A0A5B9PBH8"/>
<evidence type="ECO:0000256" key="2">
    <source>
        <dbReference type="ARBA" id="ARBA00009997"/>
    </source>
</evidence>
<protein>
    <recommendedName>
        <fullName evidence="4">Probable 2-phosphosulfolactate phosphatase</fullName>
        <ecNumber evidence="3">3.1.3.71</ecNumber>
    </recommendedName>
</protein>
<gene>
    <name evidence="8" type="primary">comB</name>
    <name evidence="8" type="ORF">MFFC18_03310</name>
</gene>
<comment type="similarity">
    <text evidence="2">Belongs to the ComB family.</text>
</comment>
<dbReference type="GO" id="GO:0000287">
    <property type="term" value="F:magnesium ion binding"/>
    <property type="evidence" value="ECO:0007669"/>
    <property type="project" value="InterPro"/>
</dbReference>
<dbReference type="PANTHER" id="PTHR37311:SF1">
    <property type="entry name" value="2-PHOSPHOSULFOLACTATE PHOSPHATASE-RELATED"/>
    <property type="match status" value="1"/>
</dbReference>
<proteinExistence type="inferred from homology"/>
<comment type="catalytic activity">
    <reaction evidence="7">
        <text>(2R)-O-phospho-3-sulfolactate + H2O = (2R)-3-sulfolactate + phosphate</text>
        <dbReference type="Rhea" id="RHEA:23416"/>
        <dbReference type="ChEBI" id="CHEBI:15377"/>
        <dbReference type="ChEBI" id="CHEBI:15597"/>
        <dbReference type="ChEBI" id="CHEBI:43474"/>
        <dbReference type="ChEBI" id="CHEBI:58738"/>
        <dbReference type="EC" id="3.1.3.71"/>
    </reaction>
</comment>
<evidence type="ECO:0000313" key="9">
    <source>
        <dbReference type="Proteomes" id="UP000322214"/>
    </source>
</evidence>
<sequence>MKPSEFAHIVDVALLPSAIKADQLAGQTVVVVDVLRATTTIVNALHNGCQQIFPQPGIEEARDCHAKMPDTSVIGGERNGKIVDGFHQGNSPLEYTAEAISGKSLILATTNGTVAMESCRAADRVLIGAMINVSAVAKELTSVPRVTVVCSGTDRLITSEDVIFAGLLTERILELREQAGAEPTKLTDPATIAMHHWRTRKAEMDSGMELADFFRNCRGGINLVRIGHDADVQFASQIDLHDRVPELDLKSWSIA</sequence>
<evidence type="ECO:0000256" key="5">
    <source>
        <dbReference type="ARBA" id="ARBA00022801"/>
    </source>
</evidence>
<dbReference type="InterPro" id="IPR036702">
    <property type="entry name" value="ComB-like_sf"/>
</dbReference>
<dbReference type="Gene3D" id="3.90.1560.10">
    <property type="entry name" value="ComB-like"/>
    <property type="match status" value="1"/>
</dbReference>
<evidence type="ECO:0000313" key="8">
    <source>
        <dbReference type="EMBL" id="QEG20483.1"/>
    </source>
</evidence>
<dbReference type="KEGG" id="mff:MFFC18_03310"/>
<keyword evidence="5 8" id="KW-0378">Hydrolase</keyword>
<dbReference type="GO" id="GO:0050545">
    <property type="term" value="F:sulfopyruvate decarboxylase activity"/>
    <property type="evidence" value="ECO:0007669"/>
    <property type="project" value="TreeGrafter"/>
</dbReference>
<evidence type="ECO:0000256" key="4">
    <source>
        <dbReference type="ARBA" id="ARBA00021948"/>
    </source>
</evidence>
<dbReference type="Proteomes" id="UP000322214">
    <property type="component" value="Chromosome"/>
</dbReference>
<dbReference type="GO" id="GO:0050532">
    <property type="term" value="F:2-phosphosulfolactate phosphatase activity"/>
    <property type="evidence" value="ECO:0007669"/>
    <property type="project" value="UniProtKB-EC"/>
</dbReference>
<organism evidence="8 9">
    <name type="scientific">Mariniblastus fucicola</name>
    <dbReference type="NCBI Taxonomy" id="980251"/>
    <lineage>
        <taxon>Bacteria</taxon>
        <taxon>Pseudomonadati</taxon>
        <taxon>Planctomycetota</taxon>
        <taxon>Planctomycetia</taxon>
        <taxon>Pirellulales</taxon>
        <taxon>Pirellulaceae</taxon>
        <taxon>Mariniblastus</taxon>
    </lineage>
</organism>
<dbReference type="STRING" id="980251.GCA_001642875_02485"/>
<dbReference type="Pfam" id="PF04029">
    <property type="entry name" value="2-ph_phosp"/>
    <property type="match status" value="1"/>
</dbReference>
<evidence type="ECO:0000256" key="3">
    <source>
        <dbReference type="ARBA" id="ARBA00012953"/>
    </source>
</evidence>
<dbReference type="RefSeq" id="WP_075084898.1">
    <property type="nucleotide sequence ID" value="NZ_CP042912.1"/>
</dbReference>
<dbReference type="PANTHER" id="PTHR37311">
    <property type="entry name" value="2-PHOSPHOSULFOLACTATE PHOSPHATASE-RELATED"/>
    <property type="match status" value="1"/>
</dbReference>
<evidence type="ECO:0000256" key="1">
    <source>
        <dbReference type="ARBA" id="ARBA00001946"/>
    </source>
</evidence>
<accession>A0A5B9PBH8</accession>
<reference evidence="8 9" key="1">
    <citation type="submission" date="2019-08" db="EMBL/GenBank/DDBJ databases">
        <title>Deep-cultivation of Planctomycetes and their phenomic and genomic characterization uncovers novel biology.</title>
        <authorList>
            <person name="Wiegand S."/>
            <person name="Jogler M."/>
            <person name="Boedeker C."/>
            <person name="Pinto D."/>
            <person name="Vollmers J."/>
            <person name="Rivas-Marin E."/>
            <person name="Kohn T."/>
            <person name="Peeters S.H."/>
            <person name="Heuer A."/>
            <person name="Rast P."/>
            <person name="Oberbeckmann S."/>
            <person name="Bunk B."/>
            <person name="Jeske O."/>
            <person name="Meyerdierks A."/>
            <person name="Storesund J.E."/>
            <person name="Kallscheuer N."/>
            <person name="Luecker S."/>
            <person name="Lage O.M."/>
            <person name="Pohl T."/>
            <person name="Merkel B.J."/>
            <person name="Hornburger P."/>
            <person name="Mueller R.-W."/>
            <person name="Bruemmer F."/>
            <person name="Labrenz M."/>
            <person name="Spormann A.M."/>
            <person name="Op den Camp H."/>
            <person name="Overmann J."/>
            <person name="Amann R."/>
            <person name="Jetten M.S.M."/>
            <person name="Mascher T."/>
            <person name="Medema M.H."/>
            <person name="Devos D.P."/>
            <person name="Kaster A.-K."/>
            <person name="Ovreas L."/>
            <person name="Rohde M."/>
            <person name="Galperin M.Y."/>
            <person name="Jogler C."/>
        </authorList>
    </citation>
    <scope>NUCLEOTIDE SEQUENCE [LARGE SCALE GENOMIC DNA]</scope>
    <source>
        <strain evidence="8 9">FC18</strain>
    </source>
</reference>
<evidence type="ECO:0000256" key="7">
    <source>
        <dbReference type="ARBA" id="ARBA00033711"/>
    </source>
</evidence>
<keyword evidence="9" id="KW-1185">Reference proteome</keyword>
<dbReference type="EMBL" id="CP042912">
    <property type="protein sequence ID" value="QEG20483.1"/>
    <property type="molecule type" value="Genomic_DNA"/>
</dbReference>
<evidence type="ECO:0000256" key="6">
    <source>
        <dbReference type="ARBA" id="ARBA00022842"/>
    </source>
</evidence>
<comment type="cofactor">
    <cofactor evidence="1">
        <name>Mg(2+)</name>
        <dbReference type="ChEBI" id="CHEBI:18420"/>
    </cofactor>
</comment>
<dbReference type="EC" id="3.1.3.71" evidence="3"/>
<dbReference type="InterPro" id="IPR005238">
    <property type="entry name" value="ComB-like"/>
</dbReference>
<dbReference type="SUPFAM" id="SSF142823">
    <property type="entry name" value="ComB-like"/>
    <property type="match status" value="1"/>
</dbReference>